<dbReference type="OrthoDB" id="8477079at2"/>
<feature type="region of interest" description="Disordered" evidence="1">
    <location>
        <begin position="606"/>
        <end position="662"/>
    </location>
</feature>
<accession>A0A327KR55</accession>
<protein>
    <submittedName>
        <fullName evidence="2">Uncharacterized protein</fullName>
    </submittedName>
</protein>
<organism evidence="2 3">
    <name type="scientific">Rhodoplanes roseus</name>
    <dbReference type="NCBI Taxonomy" id="29409"/>
    <lineage>
        <taxon>Bacteria</taxon>
        <taxon>Pseudomonadati</taxon>
        <taxon>Pseudomonadota</taxon>
        <taxon>Alphaproteobacteria</taxon>
        <taxon>Hyphomicrobiales</taxon>
        <taxon>Nitrobacteraceae</taxon>
        <taxon>Rhodoplanes</taxon>
    </lineage>
</organism>
<evidence type="ECO:0000313" key="3">
    <source>
        <dbReference type="Proteomes" id="UP000249130"/>
    </source>
</evidence>
<evidence type="ECO:0000256" key="1">
    <source>
        <dbReference type="SAM" id="MobiDB-lite"/>
    </source>
</evidence>
<reference evidence="2 3" key="1">
    <citation type="submission" date="2017-07" db="EMBL/GenBank/DDBJ databases">
        <title>Draft Genome Sequences of Select Purple Nonsulfur Bacteria.</title>
        <authorList>
            <person name="Lasarre B."/>
            <person name="Mckinlay J.B."/>
        </authorList>
    </citation>
    <scope>NUCLEOTIDE SEQUENCE [LARGE SCALE GENOMIC DNA]</scope>
    <source>
        <strain evidence="2 3">DSM 5909</strain>
    </source>
</reference>
<gene>
    <name evidence="2" type="ORF">CH341_25010</name>
</gene>
<name>A0A327KR55_9BRAD</name>
<dbReference type="EMBL" id="NPEX01000264">
    <property type="protein sequence ID" value="RAI39835.1"/>
    <property type="molecule type" value="Genomic_DNA"/>
</dbReference>
<comment type="caution">
    <text evidence="2">The sequence shown here is derived from an EMBL/GenBank/DDBJ whole genome shotgun (WGS) entry which is preliminary data.</text>
</comment>
<evidence type="ECO:0000313" key="2">
    <source>
        <dbReference type="EMBL" id="RAI39835.1"/>
    </source>
</evidence>
<sequence length="735" mass="81944">MTKTFAEIAVNPFEDDVVREPREVSFSVKGLNDAPLSRLHREFSALDGGPPPRKPASPKKAQLVVSPDRGYGKSHLLGRLFARLGRRATKVYLRPFQDPYKAWHSILLLTIQELEQPDEARRNAPRQIESLAIGTLAHVAADFIADLPGYKDADGAAAFLRKLGAEASLPDDKTRPWFEWLSGRILDPRDIGKLTARLHLRGIDLDGREQAWLIILAAIALDERHGEGRRTALKWLRAEPLEADEIEFLGLSAADNEGRGDANAQEINDLSFRRLQGLCLLASYYRPFLFCFDQTEFYASDPALIRTLGNCVDQLYVDLRNHLTVVTANQENWVSEILPRFAKPQQERLSPEIKLEGIRIDGARELILARLKEHDLGDEAIERFFADDWLETVFDPLPELGVRAMLMRAADRVRALADPEQTKAPPPPLDDLFRVQMNDVRSKQALLAYSPDALMWFVKDVGRGQPGVTVSRPAHRRYVTVEWAWPHRSVFFAFEGGDHWHRWGSIAKEAQDLALAIPGRTVLTYVFRTPDLPKVPRPSWTSVNRMIEAAEQTGFAIVELTLDQVCALHAARELYSNALQGNIPYTGSETLAWLQARFAPELKELAERPPAPPKPDPGGTQTGGARHDAAGHRATGPHAERSAPGRSTGTTPVQPAAAANGHDGAPALAQALDPARLRIVLDTVREQRIVDITAVLGRLGREDLRDPLLRSVEAHPNLKAHPGPRTIFLQWRITP</sequence>
<dbReference type="RefSeq" id="WP_111421724.1">
    <property type="nucleotide sequence ID" value="NZ_NPEX01000264.1"/>
</dbReference>
<keyword evidence="3" id="KW-1185">Reference proteome</keyword>
<proteinExistence type="predicted"/>
<dbReference type="AlphaFoldDB" id="A0A327KR55"/>
<dbReference type="Proteomes" id="UP000249130">
    <property type="component" value="Unassembled WGS sequence"/>
</dbReference>